<protein>
    <recommendedName>
        <fullName evidence="8">Carbamoyltransferase HypF</fullName>
        <ecNumber evidence="8">6.2.-.-</ecNumber>
    </recommendedName>
</protein>
<dbReference type="InterPro" id="IPR006070">
    <property type="entry name" value="Sua5-like_dom"/>
</dbReference>
<evidence type="ECO:0000256" key="5">
    <source>
        <dbReference type="ARBA" id="ARBA00022771"/>
    </source>
</evidence>
<dbReference type="PANTHER" id="PTHR42959">
    <property type="entry name" value="CARBAMOYLTRANSFERASE"/>
    <property type="match status" value="1"/>
</dbReference>
<evidence type="ECO:0000256" key="8">
    <source>
        <dbReference type="PIRNR" id="PIRNR006256"/>
    </source>
</evidence>
<comment type="catalytic activity">
    <reaction evidence="9">
        <text>an acyl phosphate + H2O = a carboxylate + phosphate + H(+)</text>
        <dbReference type="Rhea" id="RHEA:14965"/>
        <dbReference type="ChEBI" id="CHEBI:15377"/>
        <dbReference type="ChEBI" id="CHEBI:15378"/>
        <dbReference type="ChEBI" id="CHEBI:29067"/>
        <dbReference type="ChEBI" id="CHEBI:43474"/>
        <dbReference type="ChEBI" id="CHEBI:59918"/>
        <dbReference type="EC" id="3.6.1.7"/>
    </reaction>
</comment>
<keyword evidence="5" id="KW-0863">Zinc-finger</keyword>
<dbReference type="InterPro" id="IPR036046">
    <property type="entry name" value="Acylphosphatase-like_dom_sf"/>
</dbReference>
<dbReference type="Gene3D" id="3.30.420.360">
    <property type="match status" value="1"/>
</dbReference>
<keyword evidence="3" id="KW-0436">Ligase</keyword>
<dbReference type="Proteomes" id="UP000886689">
    <property type="component" value="Unassembled WGS sequence"/>
</dbReference>
<feature type="active site" evidence="9">
    <location>
        <position position="39"/>
    </location>
</feature>
<dbReference type="InterPro" id="IPR004421">
    <property type="entry name" value="Carbamoyltransferase_HypF"/>
</dbReference>
<evidence type="ECO:0000313" key="12">
    <source>
        <dbReference type="EMBL" id="MBK8524596.1"/>
    </source>
</evidence>
<name>A0A9D7K2I7_9PROT</name>
<comment type="function">
    <text evidence="8">Involved in the maturation of [NiFe] hydrogenases. Along with HypE, it catalyzes the synthesis of the CN ligands of the active site iron of [NiFe]-hydrogenases. HypF functions as a carbamoyl transferase using carbamoylphosphate as a substrate and transferring the carboxamido moiety in an ATP-dependent reaction to the thiolate of the C-terminal cysteine of HypE yielding a protein-S-carboxamide.</text>
</comment>
<dbReference type="Pfam" id="PF17788">
    <property type="entry name" value="HypF_C"/>
    <property type="match status" value="1"/>
</dbReference>
<dbReference type="SUPFAM" id="SSF54975">
    <property type="entry name" value="Acylphosphatase/BLUF domain-like"/>
    <property type="match status" value="1"/>
</dbReference>
<organism evidence="12 13">
    <name type="scientific">Candidatus Proximibacter danicus</name>
    <dbReference type="NCBI Taxonomy" id="2954365"/>
    <lineage>
        <taxon>Bacteria</taxon>
        <taxon>Pseudomonadati</taxon>
        <taxon>Pseudomonadota</taxon>
        <taxon>Betaproteobacteria</taxon>
        <taxon>Candidatus Proximibacter</taxon>
    </lineage>
</organism>
<dbReference type="Gene3D" id="3.90.870.50">
    <property type="match status" value="1"/>
</dbReference>
<dbReference type="Pfam" id="PF07503">
    <property type="entry name" value="zf-HYPF"/>
    <property type="match status" value="2"/>
</dbReference>
<dbReference type="InterPro" id="IPR055128">
    <property type="entry name" value="HypF_C_2"/>
</dbReference>
<dbReference type="GO" id="GO:0051604">
    <property type="term" value="P:protein maturation"/>
    <property type="evidence" value="ECO:0007669"/>
    <property type="project" value="TreeGrafter"/>
</dbReference>
<sequence length="771" mass="82936">MSATICQRINVTGVVQGVGYRPFVWRLANELELAGWVRNTPAGVEIEACGSPPRVNELIERLGREAPPLARVDGVLARAVAQREPNAPADTFVILESGSGKAASTTIGHDTTVCRECLADMFDPTSRRWRYAFTNCTHCGPRYTISRGVPYDRSRTSLAPFPLCRDCRGEYARPEDRRFHAEATCCTKCGPQLALRDEAGEPIAGDPIAGTLKILRQGGIVAIKGLGGFHLVCDADNAEAVAMLRERKAREEKPFAVMLANVAAAAGLTHIGIGEPALLEAPERPIVLLKKRHFTDERLPGVAPGLAWLGVMLPYAPVHYLLFHEAAGRPKGMAWLTQSSAQSLRLVMTSANPGGEPLVIGNDEAIERLSEIADAFLLHDRDIVVRCDDSVVRSAPGGLQFIRRARGYTPRAIKLPYPGPSTLAVGGWFKNTVCVTRGSEAFVSQHIGDLDNAATCGFLEETVAHLLDVLQVRPERVAHDLHPDFQSTRFAIDFARHRDIPAIAVQHHHAHLMSVLAEHGIRQSTLGLALDGVGLGTDGGAWGGELLRAGRDECIRIGSLSPLPLPGGDRAAREPWRMAAAVLHRLGRAGEIESRFAAQAAAPMLGQMLDRGLNCPQSSSLGRWFDAAAGLLGVKQTMAFEGQAAMLLEGLSERYGEMLPLDHGWSIKGGELDLLPLLAALADEPNAGRGAAVFHATLAAALAEWVRSFAEEKAAIVGAGGCFLNQVLLRGLRSRLATHGHTLIEAQRLPPNDGGLSLGQAWVAMNTEIEE</sequence>
<dbReference type="GO" id="GO:0016743">
    <property type="term" value="F:carboxyl- or carbamoyltransferase activity"/>
    <property type="evidence" value="ECO:0007669"/>
    <property type="project" value="UniProtKB-UniRule"/>
</dbReference>
<dbReference type="InterPro" id="IPR001792">
    <property type="entry name" value="Acylphosphatase-like_dom"/>
</dbReference>
<feature type="active site" evidence="9">
    <location>
        <position position="21"/>
    </location>
</feature>
<evidence type="ECO:0000256" key="9">
    <source>
        <dbReference type="PROSITE-ProRule" id="PRU00520"/>
    </source>
</evidence>
<dbReference type="EC" id="6.2.-.-" evidence="8"/>
<dbReference type="InterPro" id="IPR051060">
    <property type="entry name" value="Carbamoyltrans_HypF-like"/>
</dbReference>
<feature type="domain" description="YrdC-like" evidence="11">
    <location>
        <begin position="205"/>
        <end position="407"/>
    </location>
</feature>
<dbReference type="Pfam" id="PF00708">
    <property type="entry name" value="Acylphosphatase"/>
    <property type="match status" value="1"/>
</dbReference>
<evidence type="ECO:0000256" key="3">
    <source>
        <dbReference type="ARBA" id="ARBA00022598"/>
    </source>
</evidence>
<comment type="catalytic activity">
    <reaction evidence="7 8">
        <text>C-terminal L-cysteinyl-[HypE protein] + carbamoyl phosphate + ATP + H2O = C-terminal S-carboxamide-L-cysteinyl-[HypE protein] + AMP + phosphate + diphosphate + H(+)</text>
        <dbReference type="Rhea" id="RHEA:55636"/>
        <dbReference type="Rhea" id="RHEA-COMP:14247"/>
        <dbReference type="Rhea" id="RHEA-COMP:14392"/>
        <dbReference type="ChEBI" id="CHEBI:15377"/>
        <dbReference type="ChEBI" id="CHEBI:15378"/>
        <dbReference type="ChEBI" id="CHEBI:30616"/>
        <dbReference type="ChEBI" id="CHEBI:33019"/>
        <dbReference type="ChEBI" id="CHEBI:43474"/>
        <dbReference type="ChEBI" id="CHEBI:58228"/>
        <dbReference type="ChEBI" id="CHEBI:76913"/>
        <dbReference type="ChEBI" id="CHEBI:139126"/>
        <dbReference type="ChEBI" id="CHEBI:456215"/>
    </reaction>
</comment>
<dbReference type="SUPFAM" id="SSF55821">
    <property type="entry name" value="YrdC/RibB"/>
    <property type="match status" value="1"/>
</dbReference>
<evidence type="ECO:0000313" key="13">
    <source>
        <dbReference type="Proteomes" id="UP000886689"/>
    </source>
</evidence>
<comment type="pathway">
    <text evidence="1 8">Protein modification; [NiFe] hydrogenase maturation.</text>
</comment>
<dbReference type="AlphaFoldDB" id="A0A9D7K2I7"/>
<dbReference type="PROSITE" id="PS51163">
    <property type="entry name" value="YRDC"/>
    <property type="match status" value="1"/>
</dbReference>
<dbReference type="PANTHER" id="PTHR42959:SF1">
    <property type="entry name" value="CARBAMOYLTRANSFERASE HYPF"/>
    <property type="match status" value="1"/>
</dbReference>
<dbReference type="InterPro" id="IPR017945">
    <property type="entry name" value="DHBP_synth_RibB-like_a/b_dom"/>
</dbReference>
<dbReference type="PROSITE" id="PS51160">
    <property type="entry name" value="ACYLPHOSPHATASE_3"/>
    <property type="match status" value="1"/>
</dbReference>
<evidence type="ECO:0000259" key="11">
    <source>
        <dbReference type="PROSITE" id="PS51163"/>
    </source>
</evidence>
<accession>A0A9D7K2I7</accession>
<dbReference type="EMBL" id="JADJUC010000012">
    <property type="protein sequence ID" value="MBK8524596.1"/>
    <property type="molecule type" value="Genomic_DNA"/>
</dbReference>
<keyword evidence="6" id="KW-0862">Zinc</keyword>
<dbReference type="GO" id="GO:0016874">
    <property type="term" value="F:ligase activity"/>
    <property type="evidence" value="ECO:0007669"/>
    <property type="project" value="UniProtKB-UniRule"/>
</dbReference>
<reference evidence="12" key="1">
    <citation type="submission" date="2020-10" db="EMBL/GenBank/DDBJ databases">
        <title>Connecting structure to function with the recovery of over 1000 high-quality activated sludge metagenome-assembled genomes encoding full-length rRNA genes using long-read sequencing.</title>
        <authorList>
            <person name="Singleton C.M."/>
            <person name="Petriglieri F."/>
            <person name="Kristensen J.M."/>
            <person name="Kirkegaard R.H."/>
            <person name="Michaelsen T.Y."/>
            <person name="Andersen M.H."/>
            <person name="Karst S.M."/>
            <person name="Dueholm M.S."/>
            <person name="Nielsen P.H."/>
            <person name="Albertsen M."/>
        </authorList>
    </citation>
    <scope>NUCLEOTIDE SEQUENCE</scope>
    <source>
        <strain evidence="12">Hirt_18-Q3-R61-65_BATAC.395</strain>
    </source>
</reference>
<feature type="domain" description="Acylphosphatase-like" evidence="10">
    <location>
        <begin position="6"/>
        <end position="96"/>
    </location>
</feature>
<evidence type="ECO:0000256" key="4">
    <source>
        <dbReference type="ARBA" id="ARBA00022723"/>
    </source>
</evidence>
<dbReference type="GO" id="GO:0003998">
    <property type="term" value="F:acylphosphatase activity"/>
    <property type="evidence" value="ECO:0007669"/>
    <property type="project" value="UniProtKB-EC"/>
</dbReference>
<dbReference type="GO" id="GO:0003725">
    <property type="term" value="F:double-stranded RNA binding"/>
    <property type="evidence" value="ECO:0007669"/>
    <property type="project" value="InterPro"/>
</dbReference>
<gene>
    <name evidence="12" type="primary">hypF</name>
    <name evidence="12" type="ORF">IPL58_11130</name>
</gene>
<dbReference type="InterPro" id="IPR011125">
    <property type="entry name" value="Znf_HypF"/>
</dbReference>
<keyword evidence="9" id="KW-0378">Hydrolase</keyword>
<evidence type="ECO:0000256" key="1">
    <source>
        <dbReference type="ARBA" id="ARBA00004711"/>
    </source>
</evidence>
<comment type="similarity">
    <text evidence="2 8">Belongs to the carbamoyltransferase HypF family.</text>
</comment>
<dbReference type="Gene3D" id="3.30.420.40">
    <property type="match status" value="1"/>
</dbReference>
<keyword evidence="4" id="KW-0479">Metal-binding</keyword>
<dbReference type="InterPro" id="IPR041440">
    <property type="entry name" value="HypF_C"/>
</dbReference>
<dbReference type="NCBIfam" id="TIGR00143">
    <property type="entry name" value="hypF"/>
    <property type="match status" value="1"/>
</dbReference>
<comment type="caution">
    <text evidence="12">The sequence shown here is derived from an EMBL/GenBank/DDBJ whole genome shotgun (WGS) entry which is preliminary data.</text>
</comment>
<evidence type="ECO:0000256" key="6">
    <source>
        <dbReference type="ARBA" id="ARBA00022833"/>
    </source>
</evidence>
<dbReference type="GO" id="GO:0008270">
    <property type="term" value="F:zinc ion binding"/>
    <property type="evidence" value="ECO:0007669"/>
    <property type="project" value="UniProtKB-KW"/>
</dbReference>
<dbReference type="Pfam" id="PF01300">
    <property type="entry name" value="Sua5_yciO_yrdC"/>
    <property type="match status" value="1"/>
</dbReference>
<dbReference type="Pfam" id="PF22521">
    <property type="entry name" value="HypF_C_2"/>
    <property type="match status" value="1"/>
</dbReference>
<dbReference type="Gene3D" id="3.30.110.120">
    <property type="match status" value="1"/>
</dbReference>
<evidence type="ECO:0000259" key="10">
    <source>
        <dbReference type="PROSITE" id="PS51160"/>
    </source>
</evidence>
<evidence type="ECO:0000256" key="2">
    <source>
        <dbReference type="ARBA" id="ARBA00008097"/>
    </source>
</evidence>
<evidence type="ECO:0000256" key="7">
    <source>
        <dbReference type="ARBA" id="ARBA00048220"/>
    </source>
</evidence>
<proteinExistence type="inferred from homology"/>
<dbReference type="PIRSF" id="PIRSF006256">
    <property type="entry name" value="CMPcnvr_hdrg_mat"/>
    <property type="match status" value="1"/>
</dbReference>